<dbReference type="GeneID" id="56993670"/>
<proteinExistence type="predicted"/>
<evidence type="ECO:0000313" key="5">
    <source>
        <dbReference type="EMBL" id="WAD02681.1"/>
    </source>
</evidence>
<dbReference type="SUPFAM" id="SSF46785">
    <property type="entry name" value="Winged helix' DNA-binding domain"/>
    <property type="match status" value="1"/>
</dbReference>
<evidence type="ECO:0000313" key="2">
    <source>
        <dbReference type="EMBL" id="MBS1009890.1"/>
    </source>
</evidence>
<dbReference type="EMBL" id="NVYO01000001">
    <property type="protein sequence ID" value="PBQ24417.1"/>
    <property type="molecule type" value="Genomic_DNA"/>
</dbReference>
<dbReference type="Gene3D" id="1.10.10.10">
    <property type="entry name" value="Winged helix-like DNA-binding domain superfamily/Winged helix DNA-binding domain"/>
    <property type="match status" value="1"/>
</dbReference>
<reference evidence="2" key="4">
    <citation type="submission" date="2022-09" db="EMBL/GenBank/DDBJ databases">
        <title>Genome-inferred correspondence between phylogeny and metabolic traits in the wild Drosophila gut microbiome.</title>
        <authorList>
            <person name="Bueno E."/>
            <person name="Blow F."/>
            <person name="Douglas A.E."/>
        </authorList>
    </citation>
    <scope>NUCLEOTIDE SEQUENCE</scope>
    <source>
        <strain evidence="2">Dm-2019-70</strain>
    </source>
</reference>
<dbReference type="Proteomes" id="UP000217918">
    <property type="component" value="Unassembled WGS sequence"/>
</dbReference>
<protein>
    <submittedName>
        <fullName evidence="2">Helix-turn-helix transcriptional regulator</fullName>
    </submittedName>
    <submittedName>
        <fullName evidence="4">PadR family transcriptional regulator</fullName>
    </submittedName>
</protein>
<dbReference type="InterPro" id="IPR036390">
    <property type="entry name" value="WH_DNA-bd_sf"/>
</dbReference>
<dbReference type="EMBL" id="JAERKF010000003">
    <property type="protein sequence ID" value="MBS1009890.1"/>
    <property type="molecule type" value="Genomic_DNA"/>
</dbReference>
<dbReference type="Proteomes" id="UP001164768">
    <property type="component" value="Chromosome"/>
</dbReference>
<dbReference type="Pfam" id="PF03551">
    <property type="entry name" value="PadR"/>
    <property type="match status" value="1"/>
</dbReference>
<gene>
    <name evidence="3" type="ORF">CNR29_10500</name>
    <name evidence="4" type="ORF">DIS17_03645</name>
    <name evidence="2" type="ORF">JK167_03450</name>
    <name evidence="5" type="ORF">ORR04_05770</name>
</gene>
<sequence>MYELFVLGQLMDQPMTGYQLRKALKFIVGEEQTVSYGVLYPLLDKLKQQQLIKQNATANATRSQKQAEITAAGRQQFHDLVLEPVTINKQTQLTFQIKCRFLHLLTGDEQQRVLKDFQQFSQFQLANLEETQRYLTDSPRMVAEDVIDADRLNTLQLMRAQVQDDWIAEQLAQLTEEE</sequence>
<evidence type="ECO:0000313" key="4">
    <source>
        <dbReference type="EMBL" id="TOZ05048.1"/>
    </source>
</evidence>
<evidence type="ECO:0000259" key="1">
    <source>
        <dbReference type="Pfam" id="PF03551"/>
    </source>
</evidence>
<reference evidence="2" key="3">
    <citation type="submission" date="2020-12" db="EMBL/GenBank/DDBJ databases">
        <authorList>
            <person name="Mcmullen J.G."/>
        </authorList>
    </citation>
    <scope>NUCLEOTIDE SEQUENCE</scope>
    <source>
        <strain evidence="2">Dm-2019-70</strain>
    </source>
</reference>
<dbReference type="Proteomes" id="UP000676478">
    <property type="component" value="Unassembled WGS sequence"/>
</dbReference>
<dbReference type="Proteomes" id="UP000785759">
    <property type="component" value="Unassembled WGS sequence"/>
</dbReference>
<reference evidence="4" key="2">
    <citation type="submission" date="2018-05" db="EMBL/GenBank/DDBJ databases">
        <title>Genome Comparison of Lactic Acid Bacteria Isolated from non-Wheat Sourdough.</title>
        <authorList>
            <person name="Rice T."/>
            <person name="Axel C."/>
            <person name="Lynch K.M."/>
            <person name="Benz C."/>
            <person name="Arendt E.K."/>
            <person name="Coffey A."/>
        </authorList>
    </citation>
    <scope>NUCLEOTIDE SEQUENCE</scope>
    <source>
        <strain evidence="4">TR055</strain>
    </source>
</reference>
<dbReference type="SMR" id="A0A0C1M227"/>
<reference evidence="5" key="5">
    <citation type="submission" date="2022-11" db="EMBL/GenBank/DDBJ databases">
        <title>Whole genome sequence of Levilactobacillus brevis SMB091.</title>
        <authorList>
            <person name="Kim J.-M."/>
            <person name="Kim O.-C."/>
            <person name="Choi Y.H."/>
            <person name="Han N.S."/>
            <person name="Hurh B."/>
        </authorList>
    </citation>
    <scope>NUCLEOTIDE SEQUENCE</scope>
    <source>
        <strain evidence="5">SMB091</strain>
    </source>
</reference>
<evidence type="ECO:0000313" key="6">
    <source>
        <dbReference type="Proteomes" id="UP000217918"/>
    </source>
</evidence>
<dbReference type="InterPro" id="IPR036388">
    <property type="entry name" value="WH-like_DNA-bd_sf"/>
</dbReference>
<dbReference type="EMBL" id="CP113117">
    <property type="protein sequence ID" value="WAD02681.1"/>
    <property type="molecule type" value="Genomic_DNA"/>
</dbReference>
<dbReference type="OMA" id="TDENRWF"/>
<dbReference type="PANTHER" id="PTHR43252">
    <property type="entry name" value="TRANSCRIPTIONAL REGULATOR YQJI"/>
    <property type="match status" value="1"/>
</dbReference>
<reference evidence="3 6" key="1">
    <citation type="submission" date="2017-09" db="EMBL/GenBank/DDBJ databases">
        <title>Genome sequence of Lactobacillus brevis D7.</title>
        <authorList>
            <person name="Kwon M.-S."/>
            <person name="Lim S.K."/>
            <person name="Choi H.-J."/>
        </authorList>
    </citation>
    <scope>NUCLEOTIDE SEQUENCE [LARGE SCALE GENOMIC DNA]</scope>
    <source>
        <strain evidence="3 6">D7</strain>
    </source>
</reference>
<dbReference type="AlphaFoldDB" id="A0A0C1M227"/>
<dbReference type="PANTHER" id="PTHR43252:SF6">
    <property type="entry name" value="NEGATIVE TRANSCRIPTION REGULATOR PADR"/>
    <property type="match status" value="1"/>
</dbReference>
<evidence type="ECO:0000313" key="3">
    <source>
        <dbReference type="EMBL" id="PBQ24417.1"/>
    </source>
</evidence>
<dbReference type="RefSeq" id="WP_011668423.1">
    <property type="nucleotide sequence ID" value="NZ_BBOW01000088.1"/>
</dbReference>
<feature type="domain" description="Transcription regulator PadR N-terminal" evidence="1">
    <location>
        <begin position="6"/>
        <end position="78"/>
    </location>
</feature>
<accession>A0A0C1M227</accession>
<evidence type="ECO:0000313" key="7">
    <source>
        <dbReference type="Proteomes" id="UP000785759"/>
    </source>
</evidence>
<name>A0A0C1M227_LEVBR</name>
<dbReference type="EMBL" id="QFDK01000003">
    <property type="protein sequence ID" value="TOZ05048.1"/>
    <property type="molecule type" value="Genomic_DNA"/>
</dbReference>
<organism evidence="4 7">
    <name type="scientific">Levilactobacillus brevis</name>
    <name type="common">Lactobacillus brevis</name>
    <dbReference type="NCBI Taxonomy" id="1580"/>
    <lineage>
        <taxon>Bacteria</taxon>
        <taxon>Bacillati</taxon>
        <taxon>Bacillota</taxon>
        <taxon>Bacilli</taxon>
        <taxon>Lactobacillales</taxon>
        <taxon>Lactobacillaceae</taxon>
        <taxon>Levilactobacillus</taxon>
    </lineage>
</organism>
<dbReference type="InterPro" id="IPR005149">
    <property type="entry name" value="Tscrpt_reg_PadR_N"/>
</dbReference>
<dbReference type="DNASU" id="4412815"/>
<dbReference type="OrthoDB" id="2374094at2"/>